<sequence length="84" mass="9475">MASFCSLFVYRAYSRRRRRQPTRPRRHPRPPSVVLGFDLNQPPLPANEMLDTSPFLYTYASGGEEFGGADVEEGSPQAFPGNQQ</sequence>
<evidence type="ECO:0000313" key="2">
    <source>
        <dbReference type="EMBL" id="TVU43303.1"/>
    </source>
</evidence>
<dbReference type="Gramene" id="TVU43303">
    <property type="protein sequence ID" value="TVU43303"/>
    <property type="gene ID" value="EJB05_09759"/>
</dbReference>
<feature type="compositionally biased region" description="Basic residues" evidence="1">
    <location>
        <begin position="16"/>
        <end position="29"/>
    </location>
</feature>
<proteinExistence type="predicted"/>
<dbReference type="EMBL" id="RWGY01000005">
    <property type="protein sequence ID" value="TVU43303.1"/>
    <property type="molecule type" value="Genomic_DNA"/>
</dbReference>
<name>A0A5J9W5S2_9POAL</name>
<reference evidence="2 3" key="1">
    <citation type="journal article" date="2019" name="Sci. Rep.">
        <title>A high-quality genome of Eragrostis curvula grass provides insights into Poaceae evolution and supports new strategies to enhance forage quality.</title>
        <authorList>
            <person name="Carballo J."/>
            <person name="Santos B.A.C.M."/>
            <person name="Zappacosta D."/>
            <person name="Garbus I."/>
            <person name="Selva J.P."/>
            <person name="Gallo C.A."/>
            <person name="Diaz A."/>
            <person name="Albertini E."/>
            <person name="Caccamo M."/>
            <person name="Echenique V."/>
        </authorList>
    </citation>
    <scope>NUCLEOTIDE SEQUENCE [LARGE SCALE GENOMIC DNA]</scope>
    <source>
        <strain evidence="3">cv. Victoria</strain>
        <tissue evidence="2">Leaf</tissue>
    </source>
</reference>
<evidence type="ECO:0000313" key="3">
    <source>
        <dbReference type="Proteomes" id="UP000324897"/>
    </source>
</evidence>
<protein>
    <submittedName>
        <fullName evidence="2">Uncharacterized protein</fullName>
    </submittedName>
</protein>
<evidence type="ECO:0000256" key="1">
    <source>
        <dbReference type="SAM" id="MobiDB-lite"/>
    </source>
</evidence>
<keyword evidence="3" id="KW-1185">Reference proteome</keyword>
<feature type="non-terminal residue" evidence="2">
    <location>
        <position position="1"/>
    </location>
</feature>
<dbReference type="Proteomes" id="UP000324897">
    <property type="component" value="Unassembled WGS sequence"/>
</dbReference>
<dbReference type="AlphaFoldDB" id="A0A5J9W5S2"/>
<comment type="caution">
    <text evidence="2">The sequence shown here is derived from an EMBL/GenBank/DDBJ whole genome shotgun (WGS) entry which is preliminary data.</text>
</comment>
<accession>A0A5J9W5S2</accession>
<gene>
    <name evidence="2" type="ORF">EJB05_09759</name>
</gene>
<organism evidence="2 3">
    <name type="scientific">Eragrostis curvula</name>
    <name type="common">weeping love grass</name>
    <dbReference type="NCBI Taxonomy" id="38414"/>
    <lineage>
        <taxon>Eukaryota</taxon>
        <taxon>Viridiplantae</taxon>
        <taxon>Streptophyta</taxon>
        <taxon>Embryophyta</taxon>
        <taxon>Tracheophyta</taxon>
        <taxon>Spermatophyta</taxon>
        <taxon>Magnoliopsida</taxon>
        <taxon>Liliopsida</taxon>
        <taxon>Poales</taxon>
        <taxon>Poaceae</taxon>
        <taxon>PACMAD clade</taxon>
        <taxon>Chloridoideae</taxon>
        <taxon>Eragrostideae</taxon>
        <taxon>Eragrostidinae</taxon>
        <taxon>Eragrostis</taxon>
    </lineage>
</organism>
<feature type="region of interest" description="Disordered" evidence="1">
    <location>
        <begin position="16"/>
        <end position="40"/>
    </location>
</feature>